<keyword evidence="3" id="KW-1185">Reference proteome</keyword>
<name>S8BVR3_DACHA</name>
<feature type="compositionally biased region" description="Polar residues" evidence="1">
    <location>
        <begin position="75"/>
        <end position="90"/>
    </location>
</feature>
<evidence type="ECO:0000313" key="2">
    <source>
        <dbReference type="EMBL" id="EPS39367.1"/>
    </source>
</evidence>
<dbReference type="HOGENOM" id="CLU_609660_0_0_1"/>
<gene>
    <name evidence="2" type="ORF">H072_6845</name>
</gene>
<evidence type="ECO:0000256" key="1">
    <source>
        <dbReference type="SAM" id="MobiDB-lite"/>
    </source>
</evidence>
<evidence type="ECO:0000313" key="3">
    <source>
        <dbReference type="Proteomes" id="UP000015100"/>
    </source>
</evidence>
<sequence length="459" mass="52608">MTVSTAKSLSDLPYDILIHICDQLDQLRKEACKPQIGRPPIPTNPTHYVYFRPEKEELPPKKPHDSPRRAEQWRIEQSNNRRNTYDSCTSAKKKKKKTLDLPEPAYPSVFDGVSMFDGISRTNKYLRDICYPHLFKNVVLASNDCLTLDRLEFYSNATWILKHVRSLRFFVTYLTWPNSLGANTPKPLIPSAISNTIRLLTSIPHLQTLHFLVEPPELIREFRNAILEVPISCYSPPITFPTVSDLYIKTDMEWLIPLCGASSGLEVFEYEASPGIKSLNKVNFMTWGRLSSDDETEPQFNGMVDTRAVQVLRGLQRLEKNNLRKFTLAAFVHDTGIEQLAPFLQNVTELYLTYGIASVCATSLRLLPALRLVRFGQDEEPYQSKNPHCYMSRREMLAVARSALQVKEIWHRDRFVCHVKRLENQGDGTEVDAENTCWWDTWADDGIGKPEVISSGWLA</sequence>
<organism evidence="2 3">
    <name type="scientific">Dactylellina haptotyla (strain CBS 200.50)</name>
    <name type="common">Nematode-trapping fungus</name>
    <name type="synonym">Monacrosporium haptotylum</name>
    <dbReference type="NCBI Taxonomy" id="1284197"/>
    <lineage>
        <taxon>Eukaryota</taxon>
        <taxon>Fungi</taxon>
        <taxon>Dikarya</taxon>
        <taxon>Ascomycota</taxon>
        <taxon>Pezizomycotina</taxon>
        <taxon>Orbiliomycetes</taxon>
        <taxon>Orbiliales</taxon>
        <taxon>Orbiliaceae</taxon>
        <taxon>Dactylellina</taxon>
    </lineage>
</organism>
<dbReference type="OrthoDB" id="5273476at2759"/>
<proteinExistence type="predicted"/>
<feature type="region of interest" description="Disordered" evidence="1">
    <location>
        <begin position="53"/>
        <end position="93"/>
    </location>
</feature>
<accession>S8BVR3</accession>
<protein>
    <submittedName>
        <fullName evidence="2">Uncharacterized protein</fullName>
    </submittedName>
</protein>
<reference evidence="2 3" key="1">
    <citation type="journal article" date="2013" name="PLoS Genet.">
        <title>Genomic mechanisms accounting for the adaptation to parasitism in nematode-trapping fungi.</title>
        <authorList>
            <person name="Meerupati T."/>
            <person name="Andersson K.M."/>
            <person name="Friman E."/>
            <person name="Kumar D."/>
            <person name="Tunlid A."/>
            <person name="Ahren D."/>
        </authorList>
    </citation>
    <scope>NUCLEOTIDE SEQUENCE [LARGE SCALE GENOMIC DNA]</scope>
    <source>
        <strain evidence="2 3">CBS 200.50</strain>
    </source>
</reference>
<dbReference type="Proteomes" id="UP000015100">
    <property type="component" value="Unassembled WGS sequence"/>
</dbReference>
<dbReference type="OMA" id="CYMSRRE"/>
<dbReference type="EMBL" id="AQGS01000474">
    <property type="protein sequence ID" value="EPS39367.1"/>
    <property type="molecule type" value="Genomic_DNA"/>
</dbReference>
<dbReference type="AlphaFoldDB" id="S8BVR3"/>
<feature type="compositionally biased region" description="Basic and acidic residues" evidence="1">
    <location>
        <begin position="53"/>
        <end position="74"/>
    </location>
</feature>
<reference evidence="3" key="2">
    <citation type="submission" date="2013-04" db="EMBL/GenBank/DDBJ databases">
        <title>Genomic mechanisms accounting for the adaptation to parasitism in nematode-trapping fungi.</title>
        <authorList>
            <person name="Ahren D.G."/>
        </authorList>
    </citation>
    <scope>NUCLEOTIDE SEQUENCE [LARGE SCALE GENOMIC DNA]</scope>
    <source>
        <strain evidence="3">CBS 200.50</strain>
    </source>
</reference>
<comment type="caution">
    <text evidence="2">The sequence shown here is derived from an EMBL/GenBank/DDBJ whole genome shotgun (WGS) entry which is preliminary data.</text>
</comment>